<evidence type="ECO:0000256" key="2">
    <source>
        <dbReference type="SAM" id="SignalP"/>
    </source>
</evidence>
<protein>
    <recommendedName>
        <fullName evidence="5">Thaumatin family protein</fullName>
    </recommendedName>
</protein>
<dbReference type="OrthoDB" id="430315at2759"/>
<feature type="compositionally biased region" description="Low complexity" evidence="1">
    <location>
        <begin position="443"/>
        <end position="466"/>
    </location>
</feature>
<feature type="compositionally biased region" description="Polar residues" evidence="1">
    <location>
        <begin position="472"/>
        <end position="489"/>
    </location>
</feature>
<dbReference type="PANTHER" id="PTHR31013">
    <property type="entry name" value="THAUMATIN FAMILY PROTEIN-RELATED"/>
    <property type="match status" value="1"/>
</dbReference>
<dbReference type="SMART" id="SM00205">
    <property type="entry name" value="THN"/>
    <property type="match status" value="1"/>
</dbReference>
<dbReference type="Pfam" id="PF00314">
    <property type="entry name" value="Thaumatin"/>
    <property type="match status" value="1"/>
</dbReference>
<dbReference type="AlphaFoldDB" id="A0A1B9GXK5"/>
<evidence type="ECO:0000313" key="3">
    <source>
        <dbReference type="EMBL" id="OCF35685.1"/>
    </source>
</evidence>
<keyword evidence="4" id="KW-1185">Reference proteome</keyword>
<evidence type="ECO:0000313" key="4">
    <source>
        <dbReference type="Proteomes" id="UP000092666"/>
    </source>
</evidence>
<evidence type="ECO:0008006" key="5">
    <source>
        <dbReference type="Google" id="ProtNLM"/>
    </source>
</evidence>
<feature type="region of interest" description="Disordered" evidence="1">
    <location>
        <begin position="278"/>
        <end position="307"/>
    </location>
</feature>
<feature type="chain" id="PRO_5008627410" description="Thaumatin family protein" evidence="2">
    <location>
        <begin position="21"/>
        <end position="559"/>
    </location>
</feature>
<feature type="compositionally biased region" description="Low complexity" evidence="1">
    <location>
        <begin position="371"/>
        <end position="385"/>
    </location>
</feature>
<dbReference type="PANTHER" id="PTHR31013:SF2">
    <property type="entry name" value="THAUMATIN-LIKE PROTEIN"/>
    <property type="match status" value="1"/>
</dbReference>
<name>A0A1B9GXK5_9TREE</name>
<dbReference type="Proteomes" id="UP000092666">
    <property type="component" value="Unassembled WGS sequence"/>
</dbReference>
<feature type="compositionally biased region" description="Low complexity" evidence="1">
    <location>
        <begin position="355"/>
        <end position="364"/>
    </location>
</feature>
<dbReference type="Gene3D" id="2.60.110.10">
    <property type="entry name" value="Thaumatin"/>
    <property type="match status" value="1"/>
</dbReference>
<gene>
    <name evidence="3" type="ORF">I316_02740</name>
</gene>
<dbReference type="STRING" id="1296120.A0A1B9GXK5"/>
<feature type="compositionally biased region" description="Polar residues" evidence="1">
    <location>
        <begin position="281"/>
        <end position="291"/>
    </location>
</feature>
<reference evidence="4" key="2">
    <citation type="submission" date="2013-12" db="EMBL/GenBank/DDBJ databases">
        <title>Evolution of pathogenesis and genome organization in the Tremellales.</title>
        <authorList>
            <person name="Cuomo C."/>
            <person name="Litvintseva A."/>
            <person name="Heitman J."/>
            <person name="Chen Y."/>
            <person name="Sun S."/>
            <person name="Springer D."/>
            <person name="Dromer F."/>
            <person name="Young S."/>
            <person name="Zeng Q."/>
            <person name="Chapman S."/>
            <person name="Gujja S."/>
            <person name="Saif S."/>
            <person name="Birren B."/>
        </authorList>
    </citation>
    <scope>NUCLEOTIDE SEQUENCE [LARGE SCALE GENOMIC DNA]</scope>
    <source>
        <strain evidence="4">BCC8398</strain>
    </source>
</reference>
<sequence>MSAPLFFLLVFALSATQTLGVRRITINNKCPAPIYVSIGSPTGGALSHDGSPQPGSWMQEIGQYGFSVPDDWKDGRIWAQTGCDGTTGTPNCKIGNCGGGVCDGNQYGTPGATLAEYGMGGYGGQDFYDISMVDGYNLPMQIDVQGCPTASCGVQQDILEICDPTLVYPKGSDKMYSCGSACIAGVQFQQGTSGPLITAEMADTPVCCQHAGAGVDAVDCPNTYIPFYKKLKELCHDGYIYPKDDMYPGSILASPGDSNPAYTVTFCPNGVGAALDPPDVSSCSPLDSTPGDNAGNHEGGGATSPIWGETLQGEIISGAGSGTNSSGSTSVAASPVSTVAGVTSVGGVPSVPSVPAGTAVSQSVAPPPPVSSAAEPYVPSISSAADPPPPVSTTPVASDIAPTPSSISALPPAVSQPPSGSGSESGSLFIPGVSSIPSEPNESPVAGPPGLSSSPAVPPASSTTLAGPLNLAATSSSPVAIPSSHTSGAVTVPVPVPSGGHRWNDWGDGSGANWRRERDDADDSGNADTISDKNAESGRLDVLARHRDRSIRLRRSNRD</sequence>
<dbReference type="SUPFAM" id="SSF49870">
    <property type="entry name" value="Osmotin, thaumatin-like protein"/>
    <property type="match status" value="1"/>
</dbReference>
<keyword evidence="2" id="KW-0732">Signal</keyword>
<accession>A0A1B9GXK5</accession>
<feature type="signal peptide" evidence="2">
    <location>
        <begin position="1"/>
        <end position="20"/>
    </location>
</feature>
<organism evidence="3 4">
    <name type="scientific">Kwoniella heveanensis BCC8398</name>
    <dbReference type="NCBI Taxonomy" id="1296120"/>
    <lineage>
        <taxon>Eukaryota</taxon>
        <taxon>Fungi</taxon>
        <taxon>Dikarya</taxon>
        <taxon>Basidiomycota</taxon>
        <taxon>Agaricomycotina</taxon>
        <taxon>Tremellomycetes</taxon>
        <taxon>Tremellales</taxon>
        <taxon>Cryptococcaceae</taxon>
        <taxon>Kwoniella</taxon>
    </lineage>
</organism>
<feature type="region of interest" description="Disordered" evidence="1">
    <location>
        <begin position="355"/>
        <end position="541"/>
    </location>
</feature>
<dbReference type="PRINTS" id="PR00347">
    <property type="entry name" value="THAUMATIN"/>
</dbReference>
<dbReference type="InterPro" id="IPR037176">
    <property type="entry name" value="Osmotin/thaumatin-like_sf"/>
</dbReference>
<dbReference type="EMBL" id="KI669498">
    <property type="protein sequence ID" value="OCF35685.1"/>
    <property type="molecule type" value="Genomic_DNA"/>
</dbReference>
<evidence type="ECO:0000256" key="1">
    <source>
        <dbReference type="SAM" id="MobiDB-lite"/>
    </source>
</evidence>
<proteinExistence type="predicted"/>
<dbReference type="InterPro" id="IPR001938">
    <property type="entry name" value="Thaumatin"/>
</dbReference>
<feature type="compositionally biased region" description="Basic and acidic residues" evidence="1">
    <location>
        <begin position="530"/>
        <end position="541"/>
    </location>
</feature>
<dbReference type="PROSITE" id="PS51367">
    <property type="entry name" value="THAUMATIN_2"/>
    <property type="match status" value="1"/>
</dbReference>
<reference evidence="3 4" key="1">
    <citation type="submission" date="2013-07" db="EMBL/GenBank/DDBJ databases">
        <title>The Genome Sequence of Cryptococcus heveanensis BCC8398.</title>
        <authorList>
            <consortium name="The Broad Institute Genome Sequencing Platform"/>
            <person name="Cuomo C."/>
            <person name="Litvintseva A."/>
            <person name="Chen Y."/>
            <person name="Heitman J."/>
            <person name="Sun S."/>
            <person name="Springer D."/>
            <person name="Dromer F."/>
            <person name="Young S.K."/>
            <person name="Zeng Q."/>
            <person name="Gargeya S."/>
            <person name="Fitzgerald M."/>
            <person name="Abouelleil A."/>
            <person name="Alvarado L."/>
            <person name="Berlin A.M."/>
            <person name="Chapman S.B."/>
            <person name="Dewar J."/>
            <person name="Goldberg J."/>
            <person name="Griggs A."/>
            <person name="Gujja S."/>
            <person name="Hansen M."/>
            <person name="Howarth C."/>
            <person name="Imamovic A."/>
            <person name="Larimer J."/>
            <person name="McCowan C."/>
            <person name="Murphy C."/>
            <person name="Pearson M."/>
            <person name="Priest M."/>
            <person name="Roberts A."/>
            <person name="Saif S."/>
            <person name="Shea T."/>
            <person name="Sykes S."/>
            <person name="Wortman J."/>
            <person name="Nusbaum C."/>
            <person name="Birren B."/>
        </authorList>
    </citation>
    <scope>NUCLEOTIDE SEQUENCE [LARGE SCALE GENOMIC DNA]</scope>
    <source>
        <strain evidence="3 4">BCC8398</strain>
    </source>
</reference>